<protein>
    <submittedName>
        <fullName evidence="2">Uncharacterized protein</fullName>
    </submittedName>
</protein>
<organism evidence="2">
    <name type="scientific">bioreactor metagenome</name>
    <dbReference type="NCBI Taxonomy" id="1076179"/>
    <lineage>
        <taxon>unclassified sequences</taxon>
        <taxon>metagenomes</taxon>
        <taxon>ecological metagenomes</taxon>
    </lineage>
</organism>
<sequence length="105" mass="12013">MHQTVDKQLIKTDKEAKSGDAGDHAFEDIPYLIQHEVALQPVRDIARGFVSTALGHRTVLTQLQHLFHRIMVATRFRGVAFMTLLLRQQILNRPVQGEIRVTTDR</sequence>
<dbReference type="EMBL" id="VSSQ01050551">
    <property type="protein sequence ID" value="MPN04632.1"/>
    <property type="molecule type" value="Genomic_DNA"/>
</dbReference>
<proteinExistence type="predicted"/>
<dbReference type="AlphaFoldDB" id="A0A645ETT4"/>
<comment type="caution">
    <text evidence="2">The sequence shown here is derived from an EMBL/GenBank/DDBJ whole genome shotgun (WGS) entry which is preliminary data.</text>
</comment>
<accession>A0A645ETT4</accession>
<name>A0A645ETT4_9ZZZZ</name>
<evidence type="ECO:0000313" key="2">
    <source>
        <dbReference type="EMBL" id="MPN04632.1"/>
    </source>
</evidence>
<feature type="region of interest" description="Disordered" evidence="1">
    <location>
        <begin position="1"/>
        <end position="23"/>
    </location>
</feature>
<gene>
    <name evidence="2" type="ORF">SDC9_151877</name>
</gene>
<reference evidence="2" key="1">
    <citation type="submission" date="2019-08" db="EMBL/GenBank/DDBJ databases">
        <authorList>
            <person name="Kucharzyk K."/>
            <person name="Murdoch R.W."/>
            <person name="Higgins S."/>
            <person name="Loffler F."/>
        </authorList>
    </citation>
    <scope>NUCLEOTIDE SEQUENCE</scope>
</reference>
<evidence type="ECO:0000256" key="1">
    <source>
        <dbReference type="SAM" id="MobiDB-lite"/>
    </source>
</evidence>